<dbReference type="Proteomes" id="UP000241788">
    <property type="component" value="Unassembled WGS sequence"/>
</dbReference>
<feature type="binding site" evidence="5">
    <location>
        <position position="133"/>
    </location>
    <ligand>
        <name>Mg(2+)</name>
        <dbReference type="ChEBI" id="CHEBI:18420"/>
        <label>1</label>
    </ligand>
</feature>
<reference evidence="8" key="1">
    <citation type="submission" date="2017-01" db="EMBL/GenBank/DDBJ databases">
        <authorList>
            <person name="Varghese N."/>
            <person name="Submissions S."/>
        </authorList>
    </citation>
    <scope>NUCLEOTIDE SEQUENCE [LARGE SCALE GENOMIC DNA]</scope>
    <source>
        <strain evidence="8">UM1</strain>
    </source>
</reference>
<comment type="function">
    <text evidence="5">Catalyzes the hydrolysis of inorganic pyrophosphate (PPi) forming two phosphate ions.</text>
</comment>
<evidence type="ECO:0000256" key="4">
    <source>
        <dbReference type="ARBA" id="ARBA00022842"/>
    </source>
</evidence>
<evidence type="ECO:0000313" key="7">
    <source>
        <dbReference type="EMBL" id="SIP96865.1"/>
    </source>
</evidence>
<feature type="binding site" evidence="5">
    <location>
        <position position="74"/>
    </location>
    <ligand>
        <name>substrate</name>
    </ligand>
</feature>
<comment type="subunit">
    <text evidence="5">Homohexamer.</text>
</comment>
<proteinExistence type="inferred from homology"/>
<dbReference type="PANTHER" id="PTHR10286">
    <property type="entry name" value="INORGANIC PYROPHOSPHATASE"/>
    <property type="match status" value="1"/>
</dbReference>
<dbReference type="PROSITE" id="PS00387">
    <property type="entry name" value="PPASE"/>
    <property type="match status" value="1"/>
</dbReference>
<dbReference type="GO" id="GO:0000287">
    <property type="term" value="F:magnesium ion binding"/>
    <property type="evidence" value="ECO:0007669"/>
    <property type="project" value="UniProtKB-UniRule"/>
</dbReference>
<keyword evidence="6" id="KW-0732">Signal</keyword>
<dbReference type="RefSeq" id="WP_242651217.1">
    <property type="nucleotide sequence ID" value="NZ_FTLW01000001.1"/>
</dbReference>
<accession>A0A1N6NXL1</accession>
<evidence type="ECO:0000256" key="6">
    <source>
        <dbReference type="SAM" id="SignalP"/>
    </source>
</evidence>
<dbReference type="Pfam" id="PF00719">
    <property type="entry name" value="Pyrophosphatase"/>
    <property type="match status" value="1"/>
</dbReference>
<evidence type="ECO:0000256" key="3">
    <source>
        <dbReference type="ARBA" id="ARBA00022801"/>
    </source>
</evidence>
<dbReference type="InterPro" id="IPR036649">
    <property type="entry name" value="Pyrophosphatase_sf"/>
</dbReference>
<comment type="subcellular location">
    <subcellularLocation>
        <location evidence="5">Cytoplasm</location>
    </subcellularLocation>
</comment>
<feature type="binding site" evidence="5">
    <location>
        <position position="101"/>
    </location>
    <ligand>
        <name>Mg(2+)</name>
        <dbReference type="ChEBI" id="CHEBI:18420"/>
        <label>1</label>
    </ligand>
</feature>
<feature type="binding site" evidence="5">
    <location>
        <position position="86"/>
    </location>
    <ligand>
        <name>substrate</name>
    </ligand>
</feature>
<feature type="binding site" evidence="5">
    <location>
        <position position="172"/>
    </location>
    <ligand>
        <name>substrate</name>
    </ligand>
</feature>
<dbReference type="Gene3D" id="3.90.80.10">
    <property type="entry name" value="Inorganic pyrophosphatase"/>
    <property type="match status" value="1"/>
</dbReference>
<dbReference type="InterPro" id="IPR008162">
    <property type="entry name" value="Pyrophosphatase"/>
</dbReference>
<evidence type="ECO:0000256" key="5">
    <source>
        <dbReference type="HAMAP-Rule" id="MF_00209"/>
    </source>
</evidence>
<dbReference type="GO" id="GO:0006796">
    <property type="term" value="P:phosphate-containing compound metabolic process"/>
    <property type="evidence" value="ECO:0007669"/>
    <property type="project" value="InterPro"/>
</dbReference>
<protein>
    <recommendedName>
        <fullName evidence="5">Inorganic pyrophosphatase</fullName>
        <ecNumber evidence="5">3.6.1.1</ecNumber>
    </recommendedName>
    <alternativeName>
        <fullName evidence="5">Pyrophosphate phospho-hydrolase</fullName>
        <shortName evidence="5">PPase</shortName>
    </alternativeName>
</protein>
<evidence type="ECO:0000256" key="2">
    <source>
        <dbReference type="ARBA" id="ARBA00022723"/>
    </source>
</evidence>
<organism evidence="7 8">
    <name type="scientific">Solilutibacter tolerans</name>
    <dbReference type="NCBI Taxonomy" id="1604334"/>
    <lineage>
        <taxon>Bacteria</taxon>
        <taxon>Pseudomonadati</taxon>
        <taxon>Pseudomonadota</taxon>
        <taxon>Gammaproteobacteria</taxon>
        <taxon>Lysobacterales</taxon>
        <taxon>Lysobacteraceae</taxon>
        <taxon>Solilutibacter</taxon>
    </lineage>
</organism>
<dbReference type="SUPFAM" id="SSF50324">
    <property type="entry name" value="Inorganic pyrophosphatase"/>
    <property type="match status" value="1"/>
</dbReference>
<dbReference type="EC" id="3.6.1.1" evidence="5"/>
<dbReference type="EMBL" id="FTLW01000001">
    <property type="protein sequence ID" value="SIP96865.1"/>
    <property type="molecule type" value="Genomic_DNA"/>
</dbReference>
<evidence type="ECO:0000313" key="8">
    <source>
        <dbReference type="Proteomes" id="UP000241788"/>
    </source>
</evidence>
<sequence length="208" mass="22334">MTPRAAMMRRLAIVIACGLALPLAAFAAPPAWVHPFAIAQVENAPAEALLVVEIPAGGFTKYEMGEDGLLHVDRFIAMPMAYPANYGSMPGTLAGDGDPLDALVLTRAPLYPGSVIRFRPLGVLRMVDGGEADEKIIGVPVDEVDASYAGMRELKDLSAQEIERIEAFFRVYKQLPRGGKTVQLNGWGDAAEARAVIDAAMKRYPAKP</sequence>
<gene>
    <name evidence="5" type="primary">ppa</name>
    <name evidence="7" type="ORF">SAMN05421546_0416</name>
</gene>
<dbReference type="HAMAP" id="MF_00209">
    <property type="entry name" value="Inorganic_PPase"/>
    <property type="match status" value="1"/>
</dbReference>
<feature type="chain" id="PRO_5012613648" description="Inorganic pyrophosphatase" evidence="6">
    <location>
        <begin position="28"/>
        <end position="208"/>
    </location>
</feature>
<feature type="binding site" evidence="5">
    <location>
        <position position="61"/>
    </location>
    <ligand>
        <name>substrate</name>
    </ligand>
</feature>
<comment type="cofactor">
    <cofactor evidence="1 5">
        <name>Mg(2+)</name>
        <dbReference type="ChEBI" id="CHEBI:18420"/>
    </cofactor>
</comment>
<evidence type="ECO:0000256" key="1">
    <source>
        <dbReference type="ARBA" id="ARBA00001946"/>
    </source>
</evidence>
<dbReference type="CDD" id="cd00412">
    <property type="entry name" value="pyrophosphatase"/>
    <property type="match status" value="1"/>
</dbReference>
<dbReference type="STRING" id="1604334.SAMN05421546_0416"/>
<keyword evidence="5" id="KW-0963">Cytoplasm</keyword>
<comment type="similarity">
    <text evidence="5">Belongs to the PPase family.</text>
</comment>
<comment type="catalytic activity">
    <reaction evidence="5">
        <text>diphosphate + H2O = 2 phosphate + H(+)</text>
        <dbReference type="Rhea" id="RHEA:24576"/>
        <dbReference type="ChEBI" id="CHEBI:15377"/>
        <dbReference type="ChEBI" id="CHEBI:15378"/>
        <dbReference type="ChEBI" id="CHEBI:33019"/>
        <dbReference type="ChEBI" id="CHEBI:43474"/>
        <dbReference type="EC" id="3.6.1.1"/>
    </reaction>
</comment>
<dbReference type="GO" id="GO:0004427">
    <property type="term" value="F:inorganic diphosphate phosphatase activity"/>
    <property type="evidence" value="ECO:0007669"/>
    <property type="project" value="UniProtKB-UniRule"/>
</dbReference>
<keyword evidence="4 5" id="KW-0460">Magnesium</keyword>
<dbReference type="AlphaFoldDB" id="A0A1N6NXL1"/>
<dbReference type="GO" id="GO:0005737">
    <property type="term" value="C:cytoplasm"/>
    <property type="evidence" value="ECO:0007669"/>
    <property type="project" value="UniProtKB-SubCell"/>
</dbReference>
<feature type="signal peptide" evidence="6">
    <location>
        <begin position="1"/>
        <end position="27"/>
    </location>
</feature>
<keyword evidence="8" id="KW-1185">Reference proteome</keyword>
<keyword evidence="2 5" id="KW-0479">Metal-binding</keyword>
<feature type="binding site" evidence="5">
    <location>
        <position position="101"/>
    </location>
    <ligand>
        <name>Mg(2+)</name>
        <dbReference type="ChEBI" id="CHEBI:18420"/>
        <label>2</label>
    </ligand>
</feature>
<feature type="binding site" evidence="5">
    <location>
        <position position="96"/>
    </location>
    <ligand>
        <name>Mg(2+)</name>
        <dbReference type="ChEBI" id="CHEBI:18420"/>
        <label>1</label>
    </ligand>
</feature>
<keyword evidence="3 5" id="KW-0378">Hydrolase</keyword>
<name>A0A1N6NXL1_9GAMM</name>